<dbReference type="EMBL" id="CP029255">
    <property type="protein sequence ID" value="AWK02869.1"/>
    <property type="molecule type" value="Genomic_DNA"/>
</dbReference>
<organism evidence="2 3">
    <name type="scientific">Flavobacterium crocinum</name>
    <dbReference type="NCBI Taxonomy" id="2183896"/>
    <lineage>
        <taxon>Bacteria</taxon>
        <taxon>Pseudomonadati</taxon>
        <taxon>Bacteroidota</taxon>
        <taxon>Flavobacteriia</taxon>
        <taxon>Flavobacteriales</taxon>
        <taxon>Flavobacteriaceae</taxon>
        <taxon>Flavobacterium</taxon>
    </lineage>
</organism>
<dbReference type="RefSeq" id="WP_109190489.1">
    <property type="nucleotide sequence ID" value="NZ_CP029255.1"/>
</dbReference>
<accession>A0A2S1YFN8</accession>
<keyword evidence="3" id="KW-1185">Reference proteome</keyword>
<dbReference type="Proteomes" id="UP000245250">
    <property type="component" value="Chromosome"/>
</dbReference>
<feature type="chain" id="PRO_5015604133" evidence="1">
    <location>
        <begin position="28"/>
        <end position="722"/>
    </location>
</feature>
<dbReference type="OrthoDB" id="52286at2"/>
<evidence type="ECO:0000313" key="2">
    <source>
        <dbReference type="EMBL" id="AWK02869.1"/>
    </source>
</evidence>
<dbReference type="KEGG" id="fcr:HYN56_01025"/>
<evidence type="ECO:0000313" key="3">
    <source>
        <dbReference type="Proteomes" id="UP000245250"/>
    </source>
</evidence>
<proteinExistence type="predicted"/>
<name>A0A2S1YFN8_9FLAO</name>
<reference evidence="2 3" key="1">
    <citation type="submission" date="2018-05" db="EMBL/GenBank/DDBJ databases">
        <title>Genome sequencing of Flavobacterium sp. HYN0056.</title>
        <authorList>
            <person name="Yi H."/>
            <person name="Baek C."/>
        </authorList>
    </citation>
    <scope>NUCLEOTIDE SEQUENCE [LARGE SCALE GENOMIC DNA]</scope>
    <source>
        <strain evidence="2 3">HYN0056</strain>
    </source>
</reference>
<dbReference type="InterPro" id="IPR059186">
    <property type="entry name" value="SACTE_4363"/>
</dbReference>
<feature type="signal peptide" evidence="1">
    <location>
        <begin position="1"/>
        <end position="27"/>
    </location>
</feature>
<sequence length="722" mass="79828">MSKKTISTVTAFAFLLFLCSFVSPHFSDEKKLEEKIESKIVYNKNKHSITLSWAAFGSSGNYVITRGGSRLASEFVEVGSTSRLTFTDNKPNQNKYENYYKITRSSVTIIISLENQIFGDNVYFYDRKYEKAETARNEINSQFAAIGLGGANGEWTTKRQAYYFKPNVKNQTYDSGGSGSASSVEANSIELGFYSHIGGLGKVPSAVKLGAVFTRPHLSGGANATCTFWRSIENVAVMRDFAWTVSQSTSARRMLLESTSKYISDIGNTNFWGSGGFIADAHYTSTRPNWGGQQQWYTRNAVFPSGSGAMGGSYNMVWQGCINPPQADDVNSPIATTPIIREKPFLFIGDDGEYKVFVPAWQKERVGVSWSSTDMGKGEIQDLLTNWYVSKEGDTDVEINAALKAGKNIFFTPGHYALNAPIQVNRKEAILLGAGIASVTLEPTERNTWGCIYADDKDGIIIAGLLMDSFNSTTYQVRIGNDEVKKDHSADPILLSDITCRVGGVQSKNIQIQVSMQINSNNVVGDHFWLWRADHGSQKGGDARWTRDRCKNGLIVTGNDVTLYGLFTEHYQEYEVLWLGERGRTFFFQNEPPYDAPNQASWSSQNGRVEGYAAFKVANTVKEHRSIGMGSYAVFTGTDGKVNKKNGFEAPNSPNVKLEKMCITRFAGPGNIQNVINSTGGSTATGAKRVISYNNGEGIQPYDEEFTLPNNESYPVYIKMDK</sequence>
<evidence type="ECO:0000256" key="1">
    <source>
        <dbReference type="SAM" id="SignalP"/>
    </source>
</evidence>
<dbReference type="AlphaFoldDB" id="A0A2S1YFN8"/>
<protein>
    <submittedName>
        <fullName evidence="2">Uncharacterized protein</fullName>
    </submittedName>
</protein>
<dbReference type="Gene3D" id="2.160.20.10">
    <property type="entry name" value="Single-stranded right-handed beta-helix, Pectin lyase-like"/>
    <property type="match status" value="1"/>
</dbReference>
<gene>
    <name evidence="2" type="ORF">HYN56_01025</name>
</gene>
<dbReference type="InterPro" id="IPR012334">
    <property type="entry name" value="Pectin_lyas_fold"/>
</dbReference>
<dbReference type="CDD" id="cd23669">
    <property type="entry name" value="GH55_SacteLam55A-like"/>
    <property type="match status" value="1"/>
</dbReference>
<keyword evidence="1" id="KW-0732">Signal</keyword>